<accession>A0A5Q2WCN6</accession>
<protein>
    <submittedName>
        <fullName evidence="2">Scaffold protein</fullName>
    </submittedName>
</protein>
<feature type="compositionally biased region" description="Polar residues" evidence="1">
    <location>
        <begin position="1"/>
        <end position="15"/>
    </location>
</feature>
<keyword evidence="3" id="KW-1185">Reference proteome</keyword>
<dbReference type="EMBL" id="MN497414">
    <property type="protein sequence ID" value="QGH73778.1"/>
    <property type="molecule type" value="Genomic_DNA"/>
</dbReference>
<evidence type="ECO:0000256" key="1">
    <source>
        <dbReference type="SAM" id="MobiDB-lite"/>
    </source>
</evidence>
<dbReference type="Proteomes" id="UP000396795">
    <property type="component" value="Segment"/>
</dbReference>
<feature type="region of interest" description="Disordered" evidence="1">
    <location>
        <begin position="1"/>
        <end position="99"/>
    </location>
</feature>
<feature type="compositionally biased region" description="Low complexity" evidence="1">
    <location>
        <begin position="30"/>
        <end position="43"/>
    </location>
</feature>
<sequence>MTDQVTNTGVQTPQGVPSIPAGQQLGGAGTQQNQAQQQQEQPAPVAPESPLTPHAQPTGTTTPQEPPEASEQPPVDAEKEQLEQDLKPNETRKENPYKVGDVQVGDSFVDTSINYMAAELGVEADAFDAVYENAIKHGDLALINPDALGVQLTPEKKAHVVQLATAAVQQHNSAVQAAKQEIYSVAGSEEQWTQAVQAFNSNAKSDAMDYAKYLADTGKLKQAAEYVLQYNQQQGLQNVQNQAPVQGGTGSVRTGLSKVEYAAEISKLELSAGNRSLGSGTYKAQLDDLNARRALGRSQGL</sequence>
<feature type="compositionally biased region" description="Low complexity" evidence="1">
    <location>
        <begin position="56"/>
        <end position="74"/>
    </location>
</feature>
<evidence type="ECO:0000313" key="2">
    <source>
        <dbReference type="EMBL" id="QGH73778.1"/>
    </source>
</evidence>
<name>A0A5Q2WCN6_9CAUD</name>
<feature type="compositionally biased region" description="Basic and acidic residues" evidence="1">
    <location>
        <begin position="76"/>
        <end position="96"/>
    </location>
</feature>
<proteinExistence type="predicted"/>
<evidence type="ECO:0000313" key="3">
    <source>
        <dbReference type="Proteomes" id="UP000396795"/>
    </source>
</evidence>
<reference evidence="2 3" key="1">
    <citation type="submission" date="2019-09" db="EMBL/GenBank/DDBJ databases">
        <authorList>
            <person name="Cui H."/>
            <person name="Cong C."/>
            <person name="Xu Y."/>
            <person name="Wang L."/>
            <person name="Li X."/>
            <person name="Zhang J."/>
        </authorList>
    </citation>
    <scope>NUCLEOTIDE SEQUENCE [LARGE SCALE GENOMIC DNA]</scope>
</reference>
<organism evidence="2 3">
    <name type="scientific">Vibrio phage vB_VhaP_VH-5</name>
    <dbReference type="NCBI Taxonomy" id="2660694"/>
    <lineage>
        <taxon>Viruses</taxon>
        <taxon>Duplodnaviria</taxon>
        <taxon>Heunggongvirae</taxon>
        <taxon>Uroviricota</taxon>
        <taxon>Caudoviricetes</taxon>
        <taxon>Autographivirales</taxon>
        <taxon>Autoscriptoviridae</taxon>
        <taxon>Linggongvirus</taxon>
        <taxon>Linggongvirus VH5</taxon>
    </lineage>
</organism>